<evidence type="ECO:0000313" key="7">
    <source>
        <dbReference type="EMBL" id="KYO52710.1"/>
    </source>
</evidence>
<gene>
    <name evidence="7" type="ORF">AUP44_27535</name>
</gene>
<keyword evidence="3 5" id="KW-1133">Transmembrane helix</keyword>
<accession>A0A162L1B7</accession>
<reference evidence="7 8" key="1">
    <citation type="submission" date="2015-12" db="EMBL/GenBank/DDBJ databases">
        <title>Genome sequence of Tistrella mobilis MCCC 1A02139.</title>
        <authorList>
            <person name="Lu L."/>
            <person name="Lai Q."/>
            <person name="Shao Z."/>
            <person name="Qian P."/>
        </authorList>
    </citation>
    <scope>NUCLEOTIDE SEQUENCE [LARGE SCALE GENOMIC DNA]</scope>
    <source>
        <strain evidence="7 8">MCCC 1A02139</strain>
    </source>
</reference>
<dbReference type="EMBL" id="LPZR01000147">
    <property type="protein sequence ID" value="KYO52710.1"/>
    <property type="molecule type" value="Genomic_DNA"/>
</dbReference>
<evidence type="ECO:0000259" key="6">
    <source>
        <dbReference type="Pfam" id="PF09335"/>
    </source>
</evidence>
<feature type="transmembrane region" description="Helical" evidence="5">
    <location>
        <begin position="226"/>
        <end position="246"/>
    </location>
</feature>
<evidence type="ECO:0000256" key="3">
    <source>
        <dbReference type="ARBA" id="ARBA00022989"/>
    </source>
</evidence>
<dbReference type="InterPro" id="IPR045014">
    <property type="entry name" value="TM41A/B"/>
</dbReference>
<name>A0A162L1B7_9PROT</name>
<protein>
    <recommendedName>
        <fullName evidence="6">VTT domain-containing protein</fullName>
    </recommendedName>
</protein>
<feature type="transmembrane region" description="Helical" evidence="5">
    <location>
        <begin position="65"/>
        <end position="87"/>
    </location>
</feature>
<feature type="transmembrane region" description="Helical" evidence="5">
    <location>
        <begin position="157"/>
        <end position="177"/>
    </location>
</feature>
<dbReference type="PANTHER" id="PTHR43220">
    <property type="match status" value="1"/>
</dbReference>
<dbReference type="InterPro" id="IPR032816">
    <property type="entry name" value="VTT_dom"/>
</dbReference>
<dbReference type="PANTHER" id="PTHR43220:SF18">
    <property type="entry name" value="TRANSMEMBRANE PROTEIN 41B"/>
    <property type="match status" value="1"/>
</dbReference>
<keyword evidence="4 5" id="KW-0472">Membrane</keyword>
<proteinExistence type="predicted"/>
<feature type="transmembrane region" description="Helical" evidence="5">
    <location>
        <begin position="99"/>
        <end position="125"/>
    </location>
</feature>
<comment type="caution">
    <text evidence="7">The sequence shown here is derived from an EMBL/GenBank/DDBJ whole genome shotgun (WGS) entry which is preliminary data.</text>
</comment>
<dbReference type="GO" id="GO:0016020">
    <property type="term" value="C:membrane"/>
    <property type="evidence" value="ECO:0007669"/>
    <property type="project" value="UniProtKB-SubCell"/>
</dbReference>
<sequence length="256" mass="26868">MDPPPMTMCRKRPHPETGGRRPLLRCLPLAILVAALALALAGGLHHQLTLDALARHHDRITGLIQTHPLTAIAGFCLVYAVSVAISLPGAALLSLAAGVFFGVPLGLAIVLVAATAGAVTVFLAARGALRPLMLRHAGAKLCRMEAGFRRNATSYLLFLRLMPVFPFFLVNVAPALFGMRLLPYAAVTLIGIVPGALVYVSLGAGLGQVIAEGRVPDLADLMTVEIMAGLSGLAVLALLPALVSHVKARRAARRRP</sequence>
<feature type="transmembrane region" description="Helical" evidence="5">
    <location>
        <begin position="184"/>
        <end position="206"/>
    </location>
</feature>
<evidence type="ECO:0000256" key="2">
    <source>
        <dbReference type="ARBA" id="ARBA00022692"/>
    </source>
</evidence>
<evidence type="ECO:0000256" key="4">
    <source>
        <dbReference type="ARBA" id="ARBA00023136"/>
    </source>
</evidence>
<comment type="subcellular location">
    <subcellularLocation>
        <location evidence="1">Membrane</location>
        <topology evidence="1">Multi-pass membrane protein</topology>
    </subcellularLocation>
</comment>
<feature type="domain" description="VTT" evidence="6">
    <location>
        <begin position="88"/>
        <end position="204"/>
    </location>
</feature>
<evidence type="ECO:0000313" key="8">
    <source>
        <dbReference type="Proteomes" id="UP000075787"/>
    </source>
</evidence>
<evidence type="ECO:0000256" key="5">
    <source>
        <dbReference type="SAM" id="Phobius"/>
    </source>
</evidence>
<dbReference type="OrthoDB" id="9779114at2"/>
<keyword evidence="2 5" id="KW-0812">Transmembrane</keyword>
<dbReference type="Proteomes" id="UP000075787">
    <property type="component" value="Unassembled WGS sequence"/>
</dbReference>
<evidence type="ECO:0000256" key="1">
    <source>
        <dbReference type="ARBA" id="ARBA00004141"/>
    </source>
</evidence>
<dbReference type="Pfam" id="PF09335">
    <property type="entry name" value="VTT_dom"/>
    <property type="match status" value="1"/>
</dbReference>
<organism evidence="7 8">
    <name type="scientific">Tistrella mobilis</name>
    <dbReference type="NCBI Taxonomy" id="171437"/>
    <lineage>
        <taxon>Bacteria</taxon>
        <taxon>Pseudomonadati</taxon>
        <taxon>Pseudomonadota</taxon>
        <taxon>Alphaproteobacteria</taxon>
        <taxon>Geminicoccales</taxon>
        <taxon>Geminicoccaceae</taxon>
        <taxon>Tistrella</taxon>
    </lineage>
</organism>
<dbReference type="AlphaFoldDB" id="A0A162L1B7"/>